<gene>
    <name evidence="9" type="ORF">GCM10009807_28780</name>
</gene>
<keyword evidence="6" id="KW-1133">Transmembrane helix</keyword>
<comment type="similarity">
    <text evidence="1">Belongs to the sigma-70 factor family. ECF subfamily.</text>
</comment>
<evidence type="ECO:0000256" key="1">
    <source>
        <dbReference type="ARBA" id="ARBA00010641"/>
    </source>
</evidence>
<keyword evidence="4" id="KW-0238">DNA-binding</keyword>
<dbReference type="InterPro" id="IPR014284">
    <property type="entry name" value="RNA_pol_sigma-70_dom"/>
</dbReference>
<dbReference type="InterPro" id="IPR013324">
    <property type="entry name" value="RNA_pol_sigma_r3/r4-like"/>
</dbReference>
<dbReference type="InterPro" id="IPR013249">
    <property type="entry name" value="RNA_pol_sigma70_r4_t2"/>
</dbReference>
<dbReference type="RefSeq" id="WP_344055574.1">
    <property type="nucleotide sequence ID" value="NZ_BAAAPK010000001.1"/>
</dbReference>
<dbReference type="Pfam" id="PF04542">
    <property type="entry name" value="Sigma70_r2"/>
    <property type="match status" value="1"/>
</dbReference>
<dbReference type="Gene3D" id="1.10.10.10">
    <property type="entry name" value="Winged helix-like DNA-binding domain superfamily/Winged helix DNA-binding domain"/>
    <property type="match status" value="1"/>
</dbReference>
<dbReference type="InterPro" id="IPR013325">
    <property type="entry name" value="RNA_pol_sigma_r2"/>
</dbReference>
<dbReference type="SUPFAM" id="SSF88659">
    <property type="entry name" value="Sigma3 and sigma4 domains of RNA polymerase sigma factors"/>
    <property type="match status" value="1"/>
</dbReference>
<keyword evidence="5" id="KW-0804">Transcription</keyword>
<feature type="transmembrane region" description="Helical" evidence="6">
    <location>
        <begin position="234"/>
        <end position="256"/>
    </location>
</feature>
<sequence length="300" mass="32710">MTRTDKDLAAHLTDVISFNAVDILAYFERRVGTNDAADLVAETMLTAWRKAADVPKDTTEARMWLFGVARNVLANADRAERRRWRLADRLRLMLAPENPAPASDAGVDVRDAVARLEPDLAELIRLVHWDRLTLAQAAQVTGIPASTARSRYQKAKDDSAAARAARVVPTYAQAMTASQQVGRYGLALRKRLLAVGIATVLALAVVWLIAVPIGPEACALSMPGPRNCFVSDRVQAAILPTIVIIAGALLSVAMLLERPKNLRMISAWSVVLLIMMAGASYVLVAWIPALAWMWRSNIAP</sequence>
<evidence type="ECO:0000313" key="9">
    <source>
        <dbReference type="EMBL" id="GAA1683187.1"/>
    </source>
</evidence>
<evidence type="ECO:0000256" key="3">
    <source>
        <dbReference type="ARBA" id="ARBA00023082"/>
    </source>
</evidence>
<keyword evidence="6" id="KW-0472">Membrane</keyword>
<dbReference type="Pfam" id="PF08281">
    <property type="entry name" value="Sigma70_r4_2"/>
    <property type="match status" value="1"/>
</dbReference>
<name>A0ABP4T6P0_9MICO</name>
<dbReference type="NCBIfam" id="TIGR02937">
    <property type="entry name" value="sigma70-ECF"/>
    <property type="match status" value="1"/>
</dbReference>
<evidence type="ECO:0000256" key="5">
    <source>
        <dbReference type="ARBA" id="ARBA00023163"/>
    </source>
</evidence>
<keyword evidence="2" id="KW-0805">Transcription regulation</keyword>
<evidence type="ECO:0000259" key="7">
    <source>
        <dbReference type="Pfam" id="PF04542"/>
    </source>
</evidence>
<dbReference type="Proteomes" id="UP001500596">
    <property type="component" value="Unassembled WGS sequence"/>
</dbReference>
<evidence type="ECO:0000259" key="8">
    <source>
        <dbReference type="Pfam" id="PF08281"/>
    </source>
</evidence>
<comment type="caution">
    <text evidence="9">The sequence shown here is derived from an EMBL/GenBank/DDBJ whole genome shotgun (WGS) entry which is preliminary data.</text>
</comment>
<keyword evidence="3" id="KW-0731">Sigma factor</keyword>
<feature type="transmembrane region" description="Helical" evidence="6">
    <location>
        <begin position="268"/>
        <end position="294"/>
    </location>
</feature>
<dbReference type="EMBL" id="BAAAPK010000001">
    <property type="protein sequence ID" value="GAA1683187.1"/>
    <property type="molecule type" value="Genomic_DNA"/>
</dbReference>
<evidence type="ECO:0000256" key="6">
    <source>
        <dbReference type="SAM" id="Phobius"/>
    </source>
</evidence>
<dbReference type="SUPFAM" id="SSF88946">
    <property type="entry name" value="Sigma2 domain of RNA polymerase sigma factors"/>
    <property type="match status" value="1"/>
</dbReference>
<dbReference type="PANTHER" id="PTHR43133:SF8">
    <property type="entry name" value="RNA POLYMERASE SIGMA FACTOR HI_1459-RELATED"/>
    <property type="match status" value="1"/>
</dbReference>
<accession>A0ABP4T6P0</accession>
<dbReference type="InterPro" id="IPR007627">
    <property type="entry name" value="RNA_pol_sigma70_r2"/>
</dbReference>
<keyword evidence="10" id="KW-1185">Reference proteome</keyword>
<dbReference type="Gene3D" id="1.10.1740.10">
    <property type="match status" value="1"/>
</dbReference>
<dbReference type="InterPro" id="IPR036388">
    <property type="entry name" value="WH-like_DNA-bd_sf"/>
</dbReference>
<evidence type="ECO:0000256" key="4">
    <source>
        <dbReference type="ARBA" id="ARBA00023125"/>
    </source>
</evidence>
<dbReference type="InterPro" id="IPR039425">
    <property type="entry name" value="RNA_pol_sigma-70-like"/>
</dbReference>
<organism evidence="9 10">
    <name type="scientific">Microbacterium lacus</name>
    <dbReference type="NCBI Taxonomy" id="415217"/>
    <lineage>
        <taxon>Bacteria</taxon>
        <taxon>Bacillati</taxon>
        <taxon>Actinomycetota</taxon>
        <taxon>Actinomycetes</taxon>
        <taxon>Micrococcales</taxon>
        <taxon>Microbacteriaceae</taxon>
        <taxon>Microbacterium</taxon>
    </lineage>
</organism>
<feature type="transmembrane region" description="Helical" evidence="6">
    <location>
        <begin position="192"/>
        <end position="214"/>
    </location>
</feature>
<reference evidence="10" key="1">
    <citation type="journal article" date="2019" name="Int. J. Syst. Evol. Microbiol.">
        <title>The Global Catalogue of Microorganisms (GCM) 10K type strain sequencing project: providing services to taxonomists for standard genome sequencing and annotation.</title>
        <authorList>
            <consortium name="The Broad Institute Genomics Platform"/>
            <consortium name="The Broad Institute Genome Sequencing Center for Infectious Disease"/>
            <person name="Wu L."/>
            <person name="Ma J."/>
        </authorList>
    </citation>
    <scope>NUCLEOTIDE SEQUENCE [LARGE SCALE GENOMIC DNA]</scope>
    <source>
        <strain evidence="10">JCM 15575</strain>
    </source>
</reference>
<dbReference type="PANTHER" id="PTHR43133">
    <property type="entry name" value="RNA POLYMERASE ECF-TYPE SIGMA FACTO"/>
    <property type="match status" value="1"/>
</dbReference>
<feature type="domain" description="RNA polymerase sigma factor 70 region 4 type 2" evidence="8">
    <location>
        <begin position="109"/>
        <end position="156"/>
    </location>
</feature>
<proteinExistence type="inferred from homology"/>
<feature type="domain" description="RNA polymerase sigma-70 region 2" evidence="7">
    <location>
        <begin position="25"/>
        <end position="82"/>
    </location>
</feature>
<protein>
    <recommendedName>
        <fullName evidence="11">Sigma-70 family RNA polymerase sigma factor</fullName>
    </recommendedName>
</protein>
<evidence type="ECO:0008006" key="11">
    <source>
        <dbReference type="Google" id="ProtNLM"/>
    </source>
</evidence>
<keyword evidence="6" id="KW-0812">Transmembrane</keyword>
<evidence type="ECO:0000256" key="2">
    <source>
        <dbReference type="ARBA" id="ARBA00023015"/>
    </source>
</evidence>
<evidence type="ECO:0000313" key="10">
    <source>
        <dbReference type="Proteomes" id="UP001500596"/>
    </source>
</evidence>